<sequence length="457" mass="46413">MSAAVYGSEGVSLAWLLEPWRPALGLEQRVTGASADSRRVVPGDLFLALAGGREHGLAHCAAAIRAGAAAVAWDPEAPGPAAPEPPPTGEVPVVAVPGLQRHLGAVAARLYGEPSQGLEVVAVTGTDGKTSVSHFTAQLLSEPGAPCGVVGTLGHGVPGRLRAGGLTTPDAAGLQRALAECRAEGCRGVALEASSHALDQGRLGGTAVDVAVLTHLGRDHLDYHGSAEAYADAKGRLFELPSLRAQVLNADDPFGRRLQERAAGPVFTYSLEGQAEAGLQAESIAPAADGLELVLRAGQRRHRLRLPLIGRFNAANALAAAAAATALGRPVEAVLERLAGLAPVPGRMERLTAPGAPLVVVDYAHTPGALEQALQAVRAHTAGRLTVVFGCGGERDPGKRPLMGGAAARYADRVVLTDDNPRGEPPAAIRAAIRAGAADAAGAVEEVAGRAAAIAAA</sequence>
<dbReference type="Pfam" id="PF01225">
    <property type="entry name" value="Mur_ligase"/>
    <property type="match status" value="1"/>
</dbReference>
<evidence type="ECO:0000256" key="6">
    <source>
        <dbReference type="ARBA" id="ARBA00023316"/>
    </source>
</evidence>
<comment type="subcellular location">
    <subcellularLocation>
        <location evidence="7">Cytoplasm</location>
    </subcellularLocation>
</comment>
<feature type="domain" description="Mur ligase N-terminal catalytic" evidence="8">
    <location>
        <begin position="30"/>
        <end position="109"/>
    </location>
</feature>
<evidence type="ECO:0000313" key="11">
    <source>
        <dbReference type="EMBL" id="MBK1727424.1"/>
    </source>
</evidence>
<comment type="caution">
    <text evidence="11">The sequence shown here is derived from an EMBL/GenBank/DDBJ whole genome shotgun (WGS) entry which is preliminary data.</text>
</comment>
<feature type="domain" description="Mur ligase central" evidence="10">
    <location>
        <begin position="123"/>
        <end position="324"/>
    </location>
</feature>
<proteinExistence type="inferred from homology"/>
<reference evidence="11 12" key="1">
    <citation type="journal article" date="2020" name="Microorganisms">
        <title>Osmotic Adaptation and Compatible Solute Biosynthesis of Phototrophic Bacteria as Revealed from Genome Analyses.</title>
        <authorList>
            <person name="Imhoff J.F."/>
            <person name="Rahn T."/>
            <person name="Kunzel S."/>
            <person name="Keller A."/>
            <person name="Neulinger S.C."/>
        </authorList>
    </citation>
    <scope>NUCLEOTIDE SEQUENCE [LARGE SCALE GENOMIC DNA]</scope>
    <source>
        <strain evidence="11 12">DSM 15116</strain>
    </source>
</reference>
<evidence type="ECO:0000256" key="3">
    <source>
        <dbReference type="ARBA" id="ARBA00022960"/>
    </source>
</evidence>
<comment type="similarity">
    <text evidence="1">Belongs to the MurCDEF family. MurE subfamily.</text>
</comment>
<evidence type="ECO:0000256" key="5">
    <source>
        <dbReference type="ARBA" id="ARBA00023306"/>
    </source>
</evidence>
<evidence type="ECO:0000259" key="10">
    <source>
        <dbReference type="Pfam" id="PF08245"/>
    </source>
</evidence>
<feature type="non-terminal residue" evidence="11">
    <location>
        <position position="457"/>
    </location>
</feature>
<keyword evidence="3 7" id="KW-0133">Cell shape</keyword>
<dbReference type="SUPFAM" id="SSF53244">
    <property type="entry name" value="MurD-like peptide ligases, peptide-binding domain"/>
    <property type="match status" value="1"/>
</dbReference>
<dbReference type="InterPro" id="IPR000713">
    <property type="entry name" value="Mur_ligase_N"/>
</dbReference>
<evidence type="ECO:0000313" key="12">
    <source>
        <dbReference type="Proteomes" id="UP000738126"/>
    </source>
</evidence>
<evidence type="ECO:0000256" key="2">
    <source>
        <dbReference type="ARBA" id="ARBA00022618"/>
    </source>
</evidence>
<keyword evidence="2 7" id="KW-0132">Cell division</keyword>
<feature type="domain" description="Mur ligase C-terminal" evidence="9">
    <location>
        <begin position="346"/>
        <end position="456"/>
    </location>
</feature>
<dbReference type="NCBIfam" id="TIGR01085">
    <property type="entry name" value="murE"/>
    <property type="match status" value="1"/>
</dbReference>
<dbReference type="Pfam" id="PF08245">
    <property type="entry name" value="Mur_ligase_M"/>
    <property type="match status" value="1"/>
</dbReference>
<name>A0ABS1E9S8_9GAMM</name>
<dbReference type="Gene3D" id="3.40.1390.10">
    <property type="entry name" value="MurE/MurF, N-terminal domain"/>
    <property type="match status" value="1"/>
</dbReference>
<evidence type="ECO:0000256" key="1">
    <source>
        <dbReference type="ARBA" id="ARBA00005898"/>
    </source>
</evidence>
<dbReference type="InterPro" id="IPR035911">
    <property type="entry name" value="MurE/MurF_N"/>
</dbReference>
<dbReference type="PANTHER" id="PTHR23135">
    <property type="entry name" value="MUR LIGASE FAMILY MEMBER"/>
    <property type="match status" value="1"/>
</dbReference>
<keyword evidence="6 7" id="KW-0961">Cell wall biogenesis/degradation</keyword>
<dbReference type="EMBL" id="NRSH01000149">
    <property type="protein sequence ID" value="MBK1727424.1"/>
    <property type="molecule type" value="Genomic_DNA"/>
</dbReference>
<dbReference type="Proteomes" id="UP000738126">
    <property type="component" value="Unassembled WGS sequence"/>
</dbReference>
<dbReference type="Gene3D" id="3.40.1190.10">
    <property type="entry name" value="Mur-like, catalytic domain"/>
    <property type="match status" value="1"/>
</dbReference>
<keyword evidence="12" id="KW-1185">Reference proteome</keyword>
<evidence type="ECO:0000256" key="7">
    <source>
        <dbReference type="RuleBase" id="RU004135"/>
    </source>
</evidence>
<dbReference type="PANTHER" id="PTHR23135:SF4">
    <property type="entry name" value="UDP-N-ACETYLMURAMOYL-L-ALANYL-D-GLUTAMATE--2,6-DIAMINOPIMELATE LIGASE MURE HOMOLOG, CHLOROPLASTIC"/>
    <property type="match status" value="1"/>
</dbReference>
<dbReference type="Pfam" id="PF02875">
    <property type="entry name" value="Mur_ligase_C"/>
    <property type="match status" value="1"/>
</dbReference>
<keyword evidence="11" id="KW-0436">Ligase</keyword>
<comment type="pathway">
    <text evidence="7">Cell wall biogenesis; peptidoglycan biosynthesis.</text>
</comment>
<dbReference type="SUPFAM" id="SSF53623">
    <property type="entry name" value="MurD-like peptide ligases, catalytic domain"/>
    <property type="match status" value="1"/>
</dbReference>
<evidence type="ECO:0000259" key="8">
    <source>
        <dbReference type="Pfam" id="PF01225"/>
    </source>
</evidence>
<dbReference type="InterPro" id="IPR005761">
    <property type="entry name" value="UDP-N-AcMur-Glu-dNH2Pim_ligase"/>
</dbReference>
<dbReference type="SUPFAM" id="SSF63418">
    <property type="entry name" value="MurE/MurF N-terminal domain"/>
    <property type="match status" value="1"/>
</dbReference>
<evidence type="ECO:0000259" key="9">
    <source>
        <dbReference type="Pfam" id="PF02875"/>
    </source>
</evidence>
<protein>
    <submittedName>
        <fullName evidence="11">UDP-N-acetylmuramoyl-L-alanyl-D-glutamate--2, 6-diaminopimelate ligase</fullName>
    </submittedName>
</protein>
<keyword evidence="4 7" id="KW-0573">Peptidoglycan synthesis</keyword>
<dbReference type="HAMAP" id="MF_00208">
    <property type="entry name" value="MurE"/>
    <property type="match status" value="1"/>
</dbReference>
<dbReference type="Gene3D" id="3.90.190.20">
    <property type="entry name" value="Mur ligase, C-terminal domain"/>
    <property type="match status" value="1"/>
</dbReference>
<dbReference type="InterPro" id="IPR036565">
    <property type="entry name" value="Mur-like_cat_sf"/>
</dbReference>
<dbReference type="GO" id="GO:0016874">
    <property type="term" value="F:ligase activity"/>
    <property type="evidence" value="ECO:0007669"/>
    <property type="project" value="UniProtKB-KW"/>
</dbReference>
<accession>A0ABS1E9S8</accession>
<dbReference type="InterPro" id="IPR004101">
    <property type="entry name" value="Mur_ligase_C"/>
</dbReference>
<organism evidence="11 12">
    <name type="scientific">Halorhodospira neutriphila</name>
    <dbReference type="NCBI Taxonomy" id="168379"/>
    <lineage>
        <taxon>Bacteria</taxon>
        <taxon>Pseudomonadati</taxon>
        <taxon>Pseudomonadota</taxon>
        <taxon>Gammaproteobacteria</taxon>
        <taxon>Chromatiales</taxon>
        <taxon>Ectothiorhodospiraceae</taxon>
        <taxon>Halorhodospira</taxon>
    </lineage>
</organism>
<gene>
    <name evidence="11" type="ORF">CKO13_10450</name>
</gene>
<evidence type="ECO:0000256" key="4">
    <source>
        <dbReference type="ARBA" id="ARBA00022984"/>
    </source>
</evidence>
<dbReference type="InterPro" id="IPR036615">
    <property type="entry name" value="Mur_ligase_C_dom_sf"/>
</dbReference>
<keyword evidence="5 7" id="KW-0131">Cell cycle</keyword>
<dbReference type="RefSeq" id="WP_200260683.1">
    <property type="nucleotide sequence ID" value="NZ_NRSH01000149.1"/>
</dbReference>
<dbReference type="InterPro" id="IPR013221">
    <property type="entry name" value="Mur_ligase_cen"/>
</dbReference>